<feature type="region of interest" description="Disordered" evidence="1">
    <location>
        <begin position="26"/>
        <end position="75"/>
    </location>
</feature>
<evidence type="ECO:0000313" key="2">
    <source>
        <dbReference type="EMBL" id="RKO84463.1"/>
    </source>
</evidence>
<reference evidence="3" key="1">
    <citation type="journal article" date="2018" name="Nat. Microbiol.">
        <title>Leveraging single-cell genomics to expand the fungal tree of life.</title>
        <authorList>
            <person name="Ahrendt S.R."/>
            <person name="Quandt C.A."/>
            <person name="Ciobanu D."/>
            <person name="Clum A."/>
            <person name="Salamov A."/>
            <person name="Andreopoulos B."/>
            <person name="Cheng J.F."/>
            <person name="Woyke T."/>
            <person name="Pelin A."/>
            <person name="Henrissat B."/>
            <person name="Reynolds N.K."/>
            <person name="Benny G.L."/>
            <person name="Smith M.E."/>
            <person name="James T.Y."/>
            <person name="Grigoriev I.V."/>
        </authorList>
    </citation>
    <scope>NUCLEOTIDE SEQUENCE [LARGE SCALE GENOMIC DNA]</scope>
</reference>
<evidence type="ECO:0000313" key="3">
    <source>
        <dbReference type="Proteomes" id="UP000269721"/>
    </source>
</evidence>
<dbReference type="EMBL" id="ML000072">
    <property type="protein sequence ID" value="RKO84463.1"/>
    <property type="molecule type" value="Genomic_DNA"/>
</dbReference>
<feature type="compositionally biased region" description="Basic residues" evidence="1">
    <location>
        <begin position="54"/>
        <end position="64"/>
    </location>
</feature>
<sequence>MPSQSSESTPAPDLLPGTIWLANPLSPLHPTHPVPSISQPTRPPPHNNHYHPLQPRHRRSHRRNLPTSPPHPSQRTLLCVGAGAGRARHPPGPPTAVANPPAVAITTHFLVDVYRTIPVRPFLRRKIGEPTPGPAEVEYINIHDAEVDLFGGASGVWRLDPDSLARLIRLCDERIALGRGGGVIGQPVPSVGEGCGSSQGSAGGAGQPSFLVPTSVAGAAETALLIDQHTTMCGEAAAGLLSWPVHSWEGSPTK</sequence>
<accession>A0A4P9W058</accession>
<gene>
    <name evidence="2" type="ORF">BDK51DRAFT_40787</name>
</gene>
<organism evidence="2 3">
    <name type="scientific">Blyttiomyces helicus</name>
    <dbReference type="NCBI Taxonomy" id="388810"/>
    <lineage>
        <taxon>Eukaryota</taxon>
        <taxon>Fungi</taxon>
        <taxon>Fungi incertae sedis</taxon>
        <taxon>Chytridiomycota</taxon>
        <taxon>Chytridiomycota incertae sedis</taxon>
        <taxon>Chytridiomycetes</taxon>
        <taxon>Chytridiomycetes incertae sedis</taxon>
        <taxon>Blyttiomyces</taxon>
    </lineage>
</organism>
<protein>
    <submittedName>
        <fullName evidence="2">Uncharacterized protein</fullName>
    </submittedName>
</protein>
<proteinExistence type="predicted"/>
<keyword evidence="3" id="KW-1185">Reference proteome</keyword>
<name>A0A4P9W058_9FUNG</name>
<dbReference type="Proteomes" id="UP000269721">
    <property type="component" value="Unassembled WGS sequence"/>
</dbReference>
<dbReference type="AlphaFoldDB" id="A0A4P9W058"/>
<evidence type="ECO:0000256" key="1">
    <source>
        <dbReference type="SAM" id="MobiDB-lite"/>
    </source>
</evidence>